<evidence type="ECO:0000256" key="1">
    <source>
        <dbReference type="ARBA" id="ARBA00022679"/>
    </source>
</evidence>
<name>A0A250J389_9BACT</name>
<keyword evidence="8" id="KW-0723">Serine/threonine-protein kinase</keyword>
<dbReference type="GO" id="GO:0005524">
    <property type="term" value="F:ATP binding"/>
    <property type="evidence" value="ECO:0007669"/>
    <property type="project" value="UniProtKB-KW"/>
</dbReference>
<organism evidence="8 9">
    <name type="scientific">Cystobacter fuscus</name>
    <dbReference type="NCBI Taxonomy" id="43"/>
    <lineage>
        <taxon>Bacteria</taxon>
        <taxon>Pseudomonadati</taxon>
        <taxon>Myxococcota</taxon>
        <taxon>Myxococcia</taxon>
        <taxon>Myxococcales</taxon>
        <taxon>Cystobacterineae</taxon>
        <taxon>Archangiaceae</taxon>
        <taxon>Cystobacter</taxon>
    </lineage>
</organism>
<dbReference type="SUPFAM" id="SSF56112">
    <property type="entry name" value="Protein kinase-like (PK-like)"/>
    <property type="match status" value="1"/>
</dbReference>
<evidence type="ECO:0000259" key="7">
    <source>
        <dbReference type="PROSITE" id="PS50011"/>
    </source>
</evidence>
<dbReference type="InterPro" id="IPR011009">
    <property type="entry name" value="Kinase-like_dom_sf"/>
</dbReference>
<dbReference type="Proteomes" id="UP000217257">
    <property type="component" value="Chromosome"/>
</dbReference>
<evidence type="ECO:0000256" key="6">
    <source>
        <dbReference type="SAM" id="Phobius"/>
    </source>
</evidence>
<evidence type="ECO:0000256" key="4">
    <source>
        <dbReference type="ARBA" id="ARBA00022840"/>
    </source>
</evidence>
<dbReference type="InterPro" id="IPR013229">
    <property type="entry name" value="PEGA"/>
</dbReference>
<gene>
    <name evidence="8" type="ORF">CYFUS_003859</name>
</gene>
<dbReference type="InterPro" id="IPR000719">
    <property type="entry name" value="Prot_kinase_dom"/>
</dbReference>
<evidence type="ECO:0000313" key="8">
    <source>
        <dbReference type="EMBL" id="ATB38424.1"/>
    </source>
</evidence>
<dbReference type="Pfam" id="PF08308">
    <property type="entry name" value="PEGA"/>
    <property type="match status" value="1"/>
</dbReference>
<keyword evidence="1" id="KW-0808">Transferase</keyword>
<sequence>MRDLQPPTPEKDTEPTIIWQPGLTVGRYHLMTRLAVGGMAEIWLARQAGPQGFEKLIAIKRILDALSADSDFVSMFLDEARLAAQLNHPHIVQIIDLGEEEGAYYIAMEYLPGENLATVARAAAKQNKELPLSLAVRIIAHAAEGLAYAHAKLGPDGALLGIVHRDVSPQNILVTYEGVVKVLDFGIAKAATRESQTMAGQVRGKAAYMSPEQARGQTLDARSDIFSLGIVLFELATGTRLFPSMEPLGVMNMLSGDTPLPVAHERNPRVPEDLSRIISRALARHPGQRFISARHFQAALEEWLRGQPEVPDCVELSNYMTDLFAERIQERARLLEATRAGELTPGSARRVVGRIQSAPSMPGRALGSRDLTVEQPAPHPPRRWLWITGAAVLSLFVVSGVFLGLRGSPAKAPTAKVSPAAKPPPASAVPSVPTAAAPSVLTIETDPPGARISVDGQEAGVSPLSLETLALGEHRVKASLEGRQPEERTVKLSYAGERTLVMLELSSPRQAAPPAGSVVVPEPPSPQDSAAAAPTQASATEPFASSVARTTKRAMGRLTLDTKPWTYVYLRGRMLGDTPLIEVPLPAGRHQLKLVNESKNISTVIEVEIRAGQTTGKKLQL</sequence>
<dbReference type="InterPro" id="IPR008266">
    <property type="entry name" value="Tyr_kinase_AS"/>
</dbReference>
<dbReference type="Gene3D" id="3.30.200.20">
    <property type="entry name" value="Phosphorylase Kinase, domain 1"/>
    <property type="match status" value="1"/>
</dbReference>
<evidence type="ECO:0000313" key="9">
    <source>
        <dbReference type="Proteomes" id="UP000217257"/>
    </source>
</evidence>
<dbReference type="Pfam" id="PF00069">
    <property type="entry name" value="Pkinase"/>
    <property type="match status" value="1"/>
</dbReference>
<dbReference type="CDD" id="cd14014">
    <property type="entry name" value="STKc_PknB_like"/>
    <property type="match status" value="1"/>
</dbReference>
<dbReference type="RefSeq" id="WP_095986599.1">
    <property type="nucleotide sequence ID" value="NZ_CP022098.1"/>
</dbReference>
<evidence type="ECO:0000256" key="5">
    <source>
        <dbReference type="SAM" id="MobiDB-lite"/>
    </source>
</evidence>
<feature type="region of interest" description="Disordered" evidence="5">
    <location>
        <begin position="511"/>
        <end position="546"/>
    </location>
</feature>
<accession>A0A250J389</accession>
<feature type="compositionally biased region" description="Low complexity" evidence="5">
    <location>
        <begin position="527"/>
        <end position="542"/>
    </location>
</feature>
<feature type="transmembrane region" description="Helical" evidence="6">
    <location>
        <begin position="384"/>
        <end position="405"/>
    </location>
</feature>
<dbReference type="Gene3D" id="1.10.510.10">
    <property type="entry name" value="Transferase(Phosphotransferase) domain 1"/>
    <property type="match status" value="1"/>
</dbReference>
<dbReference type="KEGG" id="cfus:CYFUS_003859"/>
<dbReference type="PROSITE" id="PS00109">
    <property type="entry name" value="PROTEIN_KINASE_TYR"/>
    <property type="match status" value="1"/>
</dbReference>
<evidence type="ECO:0000256" key="3">
    <source>
        <dbReference type="ARBA" id="ARBA00022777"/>
    </source>
</evidence>
<keyword evidence="3 8" id="KW-0418">Kinase</keyword>
<dbReference type="GO" id="GO:0004674">
    <property type="term" value="F:protein serine/threonine kinase activity"/>
    <property type="evidence" value="ECO:0007669"/>
    <property type="project" value="UniProtKB-KW"/>
</dbReference>
<dbReference type="PANTHER" id="PTHR43289:SF6">
    <property type="entry name" value="SERINE_THREONINE-PROTEIN KINASE NEKL-3"/>
    <property type="match status" value="1"/>
</dbReference>
<dbReference type="AlphaFoldDB" id="A0A250J389"/>
<keyword evidence="6" id="KW-0812">Transmembrane</keyword>
<protein>
    <submittedName>
        <fullName evidence="8">Serine/threonine protein kinase</fullName>
    </submittedName>
</protein>
<evidence type="ECO:0000256" key="2">
    <source>
        <dbReference type="ARBA" id="ARBA00022741"/>
    </source>
</evidence>
<dbReference type="PANTHER" id="PTHR43289">
    <property type="entry name" value="MITOGEN-ACTIVATED PROTEIN KINASE KINASE KINASE 20-RELATED"/>
    <property type="match status" value="1"/>
</dbReference>
<keyword evidence="6" id="KW-1133">Transmembrane helix</keyword>
<reference evidence="8 9" key="1">
    <citation type="submission" date="2017-06" db="EMBL/GenBank/DDBJ databases">
        <title>Sequencing and comparative analysis of myxobacterial genomes.</title>
        <authorList>
            <person name="Rupp O."/>
            <person name="Goesmann A."/>
            <person name="Sogaard-Andersen L."/>
        </authorList>
    </citation>
    <scope>NUCLEOTIDE SEQUENCE [LARGE SCALE GENOMIC DNA]</scope>
    <source>
        <strain evidence="8 9">DSM 52655</strain>
    </source>
</reference>
<proteinExistence type="predicted"/>
<dbReference type="EMBL" id="CP022098">
    <property type="protein sequence ID" value="ATB38424.1"/>
    <property type="molecule type" value="Genomic_DNA"/>
</dbReference>
<keyword evidence="6" id="KW-0472">Membrane</keyword>
<keyword evidence="4" id="KW-0067">ATP-binding</keyword>
<keyword evidence="2" id="KW-0547">Nucleotide-binding</keyword>
<dbReference type="PROSITE" id="PS50011">
    <property type="entry name" value="PROTEIN_KINASE_DOM"/>
    <property type="match status" value="1"/>
</dbReference>
<feature type="domain" description="Protein kinase" evidence="7">
    <location>
        <begin position="28"/>
        <end position="304"/>
    </location>
</feature>
<feature type="region of interest" description="Disordered" evidence="5">
    <location>
        <begin position="412"/>
        <end position="432"/>
    </location>
</feature>